<dbReference type="PANTHER" id="PTHR32332:SF20">
    <property type="entry name" value="2-NITROPROPANE DIOXYGENASE-LIKE PROTEIN"/>
    <property type="match status" value="1"/>
</dbReference>
<comment type="caution">
    <text evidence="2">The sequence shown here is derived from an EMBL/GenBank/DDBJ whole genome shotgun (WGS) entry which is preliminary data.</text>
</comment>
<evidence type="ECO:0000313" key="3">
    <source>
        <dbReference type="Proteomes" id="UP001501116"/>
    </source>
</evidence>
<dbReference type="Proteomes" id="UP001501116">
    <property type="component" value="Unassembled WGS sequence"/>
</dbReference>
<reference evidence="2 3" key="1">
    <citation type="journal article" date="2019" name="Int. J. Syst. Evol. Microbiol.">
        <title>The Global Catalogue of Microorganisms (GCM) 10K type strain sequencing project: providing services to taxonomists for standard genome sequencing and annotation.</title>
        <authorList>
            <consortium name="The Broad Institute Genomics Platform"/>
            <consortium name="The Broad Institute Genome Sequencing Center for Infectious Disease"/>
            <person name="Wu L."/>
            <person name="Ma J."/>
        </authorList>
    </citation>
    <scope>NUCLEOTIDE SEQUENCE [LARGE SCALE GENOMIC DNA]</scope>
    <source>
        <strain evidence="2 3">JCM 14545</strain>
    </source>
</reference>
<dbReference type="RefSeq" id="WP_344417753.1">
    <property type="nucleotide sequence ID" value="NZ_BAAANN010000010.1"/>
</dbReference>
<protein>
    <submittedName>
        <fullName evidence="2">PfaD family polyunsaturated fatty acid/polyketide biosynthesis protein</fullName>
    </submittedName>
</protein>
<dbReference type="InterPro" id="IPR013785">
    <property type="entry name" value="Aldolase_TIM"/>
</dbReference>
<feature type="domain" description="[Acyl-carrier-protein] S-malonyltransferase-like inserted helical" evidence="1">
    <location>
        <begin position="354"/>
        <end position="432"/>
    </location>
</feature>
<accession>A0ABN2QR17</accession>
<dbReference type="Pfam" id="PF21607">
    <property type="entry name" value="FabD_helical_ins"/>
    <property type="match status" value="1"/>
</dbReference>
<gene>
    <name evidence="2" type="ORF">GCM10009754_28610</name>
</gene>
<dbReference type="PANTHER" id="PTHR32332">
    <property type="entry name" value="2-NITROPROPANE DIOXYGENASE"/>
    <property type="match status" value="1"/>
</dbReference>
<dbReference type="EMBL" id="BAAANN010000010">
    <property type="protein sequence ID" value="GAA1956884.1"/>
    <property type="molecule type" value="Genomic_DNA"/>
</dbReference>
<dbReference type="SUPFAM" id="SSF51395">
    <property type="entry name" value="FMN-linked oxidoreductases"/>
    <property type="match status" value="1"/>
</dbReference>
<name>A0ABN2QR17_9PSEU</name>
<evidence type="ECO:0000313" key="2">
    <source>
        <dbReference type="EMBL" id="GAA1956884.1"/>
    </source>
</evidence>
<dbReference type="NCBIfam" id="TIGR02814">
    <property type="entry name" value="pfaD_fam"/>
    <property type="match status" value="1"/>
</dbReference>
<proteinExistence type="predicted"/>
<organism evidence="2 3">
    <name type="scientific">Amycolatopsis minnesotensis</name>
    <dbReference type="NCBI Taxonomy" id="337894"/>
    <lineage>
        <taxon>Bacteria</taxon>
        <taxon>Bacillati</taxon>
        <taxon>Actinomycetota</taxon>
        <taxon>Actinomycetes</taxon>
        <taxon>Pseudonocardiales</taxon>
        <taxon>Pseudonocardiaceae</taxon>
        <taxon>Amycolatopsis</taxon>
    </lineage>
</organism>
<keyword evidence="3" id="KW-1185">Reference proteome</keyword>
<sequence>MKLAHAVSRRVHVVARDDGLLGLADDRGAEGARTVGTVPPSYPEWLGDRGFLAAHDVRFPYVAGEMAQGIATPDLVVAMARAEMLAFYGAAGLGMDDLGRGVDTLADRLSGRRNWGVNLLHMPEDPAGEDQVADVLLRKRVPRISASAFLDVTPALARCAAKGLRQDRSGEVTRPVSVFAKVSRPELAKMFFSPAPAGVLRYLVERGQLTEDEARLARHVPLAEDVTVEADSGGHTDGRPLVALLPTVLALRDTAPLGGRVRVGAAGGLGDPAGVAAAFALGADYVLTGTVNQMSVEAGISARAKDMLARATVADTAMAPSAAMFELGAQVQVLRRGTLFAARAGRLRALYDTYPSVEAIPAAELARVERELWGAPVEQVWEQTRAYWSDRNPAALDRAESDPKHRMALIFRWYLGLSNRWAISGSDRTVDYQLWCGPAAGAFNAWVAGSFLSDGRQRTVAQIALNLLQGAAVLTRAHQLRTLGVRLPQQAFVFRPRRLR</sequence>
<dbReference type="InterPro" id="IPR049489">
    <property type="entry name" value="FabD-like_helical_ins"/>
</dbReference>
<evidence type="ECO:0000259" key="1">
    <source>
        <dbReference type="Pfam" id="PF21607"/>
    </source>
</evidence>
<dbReference type="InterPro" id="IPR014179">
    <property type="entry name" value="PfaD-like_TIM-barrel"/>
</dbReference>
<dbReference type="Gene3D" id="3.20.20.70">
    <property type="entry name" value="Aldolase class I"/>
    <property type="match status" value="2"/>
</dbReference>